<evidence type="ECO:0000313" key="2">
    <source>
        <dbReference type="Proteomes" id="UP000265703"/>
    </source>
</evidence>
<organism evidence="1 2">
    <name type="scientific">Glomus cerebriforme</name>
    <dbReference type="NCBI Taxonomy" id="658196"/>
    <lineage>
        <taxon>Eukaryota</taxon>
        <taxon>Fungi</taxon>
        <taxon>Fungi incertae sedis</taxon>
        <taxon>Mucoromycota</taxon>
        <taxon>Glomeromycotina</taxon>
        <taxon>Glomeromycetes</taxon>
        <taxon>Glomerales</taxon>
        <taxon>Glomeraceae</taxon>
        <taxon>Glomus</taxon>
    </lineage>
</organism>
<dbReference type="EMBL" id="QKYT01001540">
    <property type="protein sequence ID" value="RIA79117.1"/>
    <property type="molecule type" value="Genomic_DNA"/>
</dbReference>
<dbReference type="STRING" id="658196.A0A397S552"/>
<sequence>MEYGINFDNDSANDHILSALAELNNTFFIENNSSFDEKSISDDEVVSNFNDIENDTQDKVYDNIKLKVKEFFDKGKCICNSKYLRKLNTRDFLHIEWNLKV</sequence>
<accession>A0A397S552</accession>
<reference evidence="1 2" key="1">
    <citation type="submission" date="2018-06" db="EMBL/GenBank/DDBJ databases">
        <title>Comparative genomics reveals the genomic features of Rhizophagus irregularis, R. cerebriforme, R. diaphanum and Gigaspora rosea, and their symbiotic lifestyle signature.</title>
        <authorList>
            <person name="Morin E."/>
            <person name="San Clemente H."/>
            <person name="Chen E.C.H."/>
            <person name="De La Providencia I."/>
            <person name="Hainaut M."/>
            <person name="Kuo A."/>
            <person name="Kohler A."/>
            <person name="Murat C."/>
            <person name="Tang N."/>
            <person name="Roy S."/>
            <person name="Loubradou J."/>
            <person name="Henrissat B."/>
            <person name="Grigoriev I.V."/>
            <person name="Corradi N."/>
            <person name="Roux C."/>
            <person name="Martin F.M."/>
        </authorList>
    </citation>
    <scope>NUCLEOTIDE SEQUENCE [LARGE SCALE GENOMIC DNA]</scope>
    <source>
        <strain evidence="1 2">DAOM 227022</strain>
    </source>
</reference>
<dbReference type="OrthoDB" id="2409273at2759"/>
<proteinExistence type="predicted"/>
<protein>
    <submittedName>
        <fullName evidence="1">Uncharacterized protein</fullName>
    </submittedName>
</protein>
<name>A0A397S552_9GLOM</name>
<comment type="caution">
    <text evidence="1">The sequence shown here is derived from an EMBL/GenBank/DDBJ whole genome shotgun (WGS) entry which is preliminary data.</text>
</comment>
<dbReference type="Proteomes" id="UP000265703">
    <property type="component" value="Unassembled WGS sequence"/>
</dbReference>
<evidence type="ECO:0000313" key="1">
    <source>
        <dbReference type="EMBL" id="RIA79117.1"/>
    </source>
</evidence>
<dbReference type="AlphaFoldDB" id="A0A397S552"/>
<keyword evidence="2" id="KW-1185">Reference proteome</keyword>
<gene>
    <name evidence="1" type="ORF">C1645_841479</name>
</gene>